<dbReference type="InterPro" id="IPR006439">
    <property type="entry name" value="HAD-SF_hydro_IA"/>
</dbReference>
<dbReference type="SFLD" id="SFLDG01129">
    <property type="entry name" value="C1.5:_HAD__Beta-PGM__Phosphata"/>
    <property type="match status" value="1"/>
</dbReference>
<gene>
    <name evidence="1" type="primary">KAFR0J00430</name>
    <name evidence="1" type="ORF">KAFR_0J00430</name>
</gene>
<dbReference type="InterPro" id="IPR023214">
    <property type="entry name" value="HAD_sf"/>
</dbReference>
<dbReference type="InParanoid" id="H2B0G1"/>
<dbReference type="InterPro" id="IPR023198">
    <property type="entry name" value="PGP-like_dom2"/>
</dbReference>
<sequence length="249" mass="27535">MTNIILEVDLCLFDLDGTIVNTTIAAETAWTALCREHGVDPVELLKFSHGVRSGEVLKKFFPQIDNTDNKATIALEMTLSEKYVDTVRLVEGAKNLLLSLDKDTKHPGQTLKRSKWAIVTSGSANITHSWFNNVLKDVEKPEVFITAFDVKHGKPDPEGYTIARNKLCEIWQYEDVLNCKTVVFEDAPAGIQAGKALGAKTIGIATTFPKKKLFEAGADYVVQDLTYVTVIENSNNGNIVLQIKDPLKP</sequence>
<dbReference type="RefSeq" id="XP_003959246.1">
    <property type="nucleotide sequence ID" value="XM_003959197.1"/>
</dbReference>
<dbReference type="HOGENOM" id="CLU_045011_13_4_1"/>
<dbReference type="NCBIfam" id="TIGR01509">
    <property type="entry name" value="HAD-SF-IA-v3"/>
    <property type="match status" value="1"/>
</dbReference>
<dbReference type="InterPro" id="IPR041492">
    <property type="entry name" value="HAD_2"/>
</dbReference>
<dbReference type="eggNOG" id="KOG2914">
    <property type="taxonomic scope" value="Eukaryota"/>
</dbReference>
<dbReference type="SFLD" id="SFLDS00003">
    <property type="entry name" value="Haloacid_Dehalogenase"/>
    <property type="match status" value="1"/>
</dbReference>
<dbReference type="CDD" id="cd07527">
    <property type="entry name" value="HAD_ScGPP-like"/>
    <property type="match status" value="1"/>
</dbReference>
<dbReference type="InterPro" id="IPR051806">
    <property type="entry name" value="HAD-like_SPP"/>
</dbReference>
<dbReference type="GeneID" id="13883761"/>
<dbReference type="EMBL" id="HE650830">
    <property type="protein sequence ID" value="CCF60111.1"/>
    <property type="molecule type" value="Genomic_DNA"/>
</dbReference>
<dbReference type="GO" id="GO:0003850">
    <property type="term" value="F:2-deoxyglucose-6-phosphatase activity"/>
    <property type="evidence" value="ECO:0007669"/>
    <property type="project" value="TreeGrafter"/>
</dbReference>
<dbReference type="OrthoDB" id="40579at2759"/>
<dbReference type="PANTHER" id="PTHR43481:SF9">
    <property type="entry name" value="2-DEOXYGLUCOSE-6-PHOSPHATE PHOSPHATASE 1-RELATED"/>
    <property type="match status" value="1"/>
</dbReference>
<accession>H2B0G1</accession>
<proteinExistence type="predicted"/>
<dbReference type="Gene3D" id="1.10.150.240">
    <property type="entry name" value="Putative phosphatase, domain 2"/>
    <property type="match status" value="1"/>
</dbReference>
<dbReference type="FunCoup" id="H2B0G1">
    <property type="interactions" value="243"/>
</dbReference>
<name>H2B0G1_KAZAF</name>
<dbReference type="Pfam" id="PF13419">
    <property type="entry name" value="HAD_2"/>
    <property type="match status" value="1"/>
</dbReference>
<dbReference type="AlphaFoldDB" id="H2B0G1"/>
<dbReference type="InterPro" id="IPR036412">
    <property type="entry name" value="HAD-like_sf"/>
</dbReference>
<dbReference type="STRING" id="1071382.H2B0G1"/>
<keyword evidence="2" id="KW-1185">Reference proteome</keyword>
<protein>
    <submittedName>
        <fullName evidence="1">Uncharacterized protein</fullName>
    </submittedName>
</protein>
<dbReference type="Proteomes" id="UP000005220">
    <property type="component" value="Chromosome 10"/>
</dbReference>
<evidence type="ECO:0000313" key="1">
    <source>
        <dbReference type="EMBL" id="CCF60111.1"/>
    </source>
</evidence>
<dbReference type="PANTHER" id="PTHR43481">
    <property type="entry name" value="FRUCTOSE-1-PHOSPHATE PHOSPHATASE"/>
    <property type="match status" value="1"/>
</dbReference>
<dbReference type="Gene3D" id="3.40.50.1000">
    <property type="entry name" value="HAD superfamily/HAD-like"/>
    <property type="match status" value="1"/>
</dbReference>
<dbReference type="KEGG" id="kaf:KAFR_0J00430"/>
<dbReference type="SUPFAM" id="SSF56784">
    <property type="entry name" value="HAD-like"/>
    <property type="match status" value="1"/>
</dbReference>
<organism evidence="1 2">
    <name type="scientific">Kazachstania africana (strain ATCC 22294 / BCRC 22015 / CBS 2517 / CECT 1963 / NBRC 1671 / NRRL Y-8276)</name>
    <name type="common">Yeast</name>
    <name type="synonym">Kluyveromyces africanus</name>
    <dbReference type="NCBI Taxonomy" id="1071382"/>
    <lineage>
        <taxon>Eukaryota</taxon>
        <taxon>Fungi</taxon>
        <taxon>Dikarya</taxon>
        <taxon>Ascomycota</taxon>
        <taxon>Saccharomycotina</taxon>
        <taxon>Saccharomycetes</taxon>
        <taxon>Saccharomycetales</taxon>
        <taxon>Saccharomycetaceae</taxon>
        <taxon>Kazachstania</taxon>
    </lineage>
</organism>
<reference evidence="1 2" key="1">
    <citation type="journal article" date="2011" name="Proc. Natl. Acad. Sci. U.S.A.">
        <title>Evolutionary erosion of yeast sex chromosomes by mating-type switching accidents.</title>
        <authorList>
            <person name="Gordon J.L."/>
            <person name="Armisen D."/>
            <person name="Proux-Wera E."/>
            <person name="Oheigeartaigh S.S."/>
            <person name="Byrne K.P."/>
            <person name="Wolfe K.H."/>
        </authorList>
    </citation>
    <scope>NUCLEOTIDE SEQUENCE [LARGE SCALE GENOMIC DNA]</scope>
    <source>
        <strain evidence="2">ATCC 22294 / BCRC 22015 / CBS 2517 / CECT 1963 / NBRC 1671 / NRRL Y-8276</strain>
    </source>
</reference>
<evidence type="ECO:0000313" key="2">
    <source>
        <dbReference type="Proteomes" id="UP000005220"/>
    </source>
</evidence>